<dbReference type="Proteomes" id="UP000295023">
    <property type="component" value="Unassembled WGS sequence"/>
</dbReference>
<dbReference type="OrthoDB" id="9811557at2"/>
<dbReference type="InterPro" id="IPR016164">
    <property type="entry name" value="FAD-linked_Oxase-like_C"/>
</dbReference>
<evidence type="ECO:0000256" key="1">
    <source>
        <dbReference type="ARBA" id="ARBA00001974"/>
    </source>
</evidence>
<dbReference type="InterPro" id="IPR036318">
    <property type="entry name" value="FAD-bd_PCMH-like_sf"/>
</dbReference>
<dbReference type="PANTHER" id="PTHR11748">
    <property type="entry name" value="D-LACTATE DEHYDROGENASE"/>
    <property type="match status" value="1"/>
</dbReference>
<comment type="caution">
    <text evidence="6">The sequence shown here is derived from an EMBL/GenBank/DDBJ whole genome shotgun (WGS) entry which is preliminary data.</text>
</comment>
<dbReference type="AlphaFoldDB" id="A0A4R4D2P0"/>
<dbReference type="SUPFAM" id="SSF56176">
    <property type="entry name" value="FAD-binding/transporter-associated domain-like"/>
    <property type="match status" value="1"/>
</dbReference>
<dbReference type="GO" id="GO:0071949">
    <property type="term" value="F:FAD binding"/>
    <property type="evidence" value="ECO:0007669"/>
    <property type="project" value="InterPro"/>
</dbReference>
<keyword evidence="7" id="KW-1185">Reference proteome</keyword>
<accession>A0A4R4D2P0</accession>
<evidence type="ECO:0000256" key="4">
    <source>
        <dbReference type="ARBA" id="ARBA00023002"/>
    </source>
</evidence>
<evidence type="ECO:0000313" key="6">
    <source>
        <dbReference type="EMBL" id="TCZ52980.1"/>
    </source>
</evidence>
<dbReference type="InterPro" id="IPR004113">
    <property type="entry name" value="FAD-bd_oxidored_4_C"/>
</dbReference>
<dbReference type="InterPro" id="IPR006094">
    <property type="entry name" value="Oxid_FAD_bind_N"/>
</dbReference>
<evidence type="ECO:0000256" key="2">
    <source>
        <dbReference type="ARBA" id="ARBA00022630"/>
    </source>
</evidence>
<proteinExistence type="predicted"/>
<evidence type="ECO:0000259" key="5">
    <source>
        <dbReference type="PROSITE" id="PS51387"/>
    </source>
</evidence>
<dbReference type="InterPro" id="IPR016169">
    <property type="entry name" value="FAD-bd_PCMH_sub2"/>
</dbReference>
<gene>
    <name evidence="6" type="ORF">EXY23_25495</name>
</gene>
<dbReference type="InterPro" id="IPR016166">
    <property type="entry name" value="FAD-bd_PCMH"/>
</dbReference>
<evidence type="ECO:0000256" key="3">
    <source>
        <dbReference type="ARBA" id="ARBA00022827"/>
    </source>
</evidence>
<comment type="cofactor">
    <cofactor evidence="1">
        <name>FAD</name>
        <dbReference type="ChEBI" id="CHEBI:57692"/>
    </cofactor>
</comment>
<dbReference type="Gene3D" id="3.30.465.10">
    <property type="match status" value="1"/>
</dbReference>
<dbReference type="GO" id="GO:0016491">
    <property type="term" value="F:oxidoreductase activity"/>
    <property type="evidence" value="ECO:0007669"/>
    <property type="project" value="UniProtKB-KW"/>
</dbReference>
<dbReference type="PROSITE" id="PS51387">
    <property type="entry name" value="FAD_PCMH"/>
    <property type="match status" value="1"/>
</dbReference>
<dbReference type="Pfam" id="PF01565">
    <property type="entry name" value="FAD_binding_4"/>
    <property type="match status" value="1"/>
</dbReference>
<dbReference type="RefSeq" id="WP_132296808.1">
    <property type="nucleotide sequence ID" value="NZ_SKBM01000043.1"/>
</dbReference>
<feature type="domain" description="FAD-binding PCMH-type" evidence="5">
    <location>
        <begin position="1"/>
        <end position="192"/>
    </location>
</feature>
<reference evidence="6 7" key="1">
    <citation type="submission" date="2019-03" db="EMBL/GenBank/DDBJ databases">
        <title>Paracraurococcus aquatilis NE82 genome sequence.</title>
        <authorList>
            <person name="Zhao Y."/>
            <person name="Du Z."/>
        </authorList>
    </citation>
    <scope>NUCLEOTIDE SEQUENCE [LARGE SCALE GENOMIC DNA]</scope>
    <source>
        <strain evidence="6 7">NE82</strain>
    </source>
</reference>
<organism evidence="6 7">
    <name type="scientific">Roseicella aquatilis</name>
    <dbReference type="NCBI Taxonomy" id="2527868"/>
    <lineage>
        <taxon>Bacteria</taxon>
        <taxon>Pseudomonadati</taxon>
        <taxon>Pseudomonadota</taxon>
        <taxon>Alphaproteobacteria</taxon>
        <taxon>Acetobacterales</taxon>
        <taxon>Roseomonadaceae</taxon>
        <taxon>Roseicella</taxon>
    </lineage>
</organism>
<keyword evidence="2" id="KW-0285">Flavoprotein</keyword>
<dbReference type="Pfam" id="PF02913">
    <property type="entry name" value="FAD-oxidase_C"/>
    <property type="match status" value="1"/>
</dbReference>
<dbReference type="PANTHER" id="PTHR11748:SF103">
    <property type="entry name" value="GLYCOLATE OXIDASE SUBUNIT GLCE"/>
    <property type="match status" value="1"/>
</dbReference>
<keyword evidence="3" id="KW-0274">FAD</keyword>
<name>A0A4R4D2P0_9PROT</name>
<dbReference type="EMBL" id="SKBM01000043">
    <property type="protein sequence ID" value="TCZ52980.1"/>
    <property type="molecule type" value="Genomic_DNA"/>
</dbReference>
<keyword evidence="4" id="KW-0560">Oxidoreductase</keyword>
<evidence type="ECO:0000313" key="7">
    <source>
        <dbReference type="Proteomes" id="UP000295023"/>
    </source>
</evidence>
<sequence>MNGEVLAPAREEDLAAAIAAAHAAGEPLAIEGNGTKRALLRPVQAARTLSTRALSGITLYHPQELILSARAGTPLPEIEAALAERGQHLIAEPPTLAALFGVAPPGAPTPGIRPPTLGGLVATNLSGPRRITGGAMRDHVMGIRAVTGTGEVFRSGGRVLKNVTGLDLAKLLTGAHGTLGVITEVTLKVLPAPAASGTLALRVASLEAGVRALSAGLGSSYGVSGAALLPQGTQVGAEGRPGPLALLRIEDFSESVAYRLGRLREDLAALGEVSVVEQEESRALWAAVREAAPLGAADEEAVWRVSVQPTAGPGVVAAAGLGKALLDWGGGLVWLAGPATPETHAKVVAAAAAAGGSFTLFRAPEPLRAAVAVLPEEPAALAAIGARVKTVLDPKGILNPGRMRAGS</sequence>
<dbReference type="SUPFAM" id="SSF55103">
    <property type="entry name" value="FAD-linked oxidases, C-terminal domain"/>
    <property type="match status" value="1"/>
</dbReference>
<protein>
    <submittedName>
        <fullName evidence="6">FAD-binding protein</fullName>
    </submittedName>
</protein>